<dbReference type="Proteomes" id="UP000694843">
    <property type="component" value="Unplaced"/>
</dbReference>
<evidence type="ECO:0000313" key="2">
    <source>
        <dbReference type="RefSeq" id="XP_047740789.1"/>
    </source>
</evidence>
<dbReference type="SUPFAM" id="SSF53098">
    <property type="entry name" value="Ribonuclease H-like"/>
    <property type="match status" value="1"/>
</dbReference>
<accession>A0A979FU94</accession>
<name>A0A979FU94_HYAAZ</name>
<dbReference type="PANTHER" id="PTHR37162:SF11">
    <property type="match status" value="1"/>
</dbReference>
<reference evidence="2" key="1">
    <citation type="submission" date="2025-08" db="UniProtKB">
        <authorList>
            <consortium name="RefSeq"/>
        </authorList>
    </citation>
    <scope>IDENTIFICATION</scope>
    <source>
        <tissue evidence="2">Whole organism</tissue>
    </source>
</reference>
<sequence length="384" mass="43193">MFPDSSIASKFSLSETKARYIITFGLGSCFLDMLKQSAHAADNFVLLFDESLNGELQKKQLDMHVRFWSDGVVSSRYFGSSFMGHATAEDLESQIMKQLEVLELKKVLQLSMDGQNVNHKLHNLIDNQMKNDHGCSLLNVGSCGLHTVHNAFKAGHAASGWDLDKWMSSMHWLFHDSPARREDLLKYTGAEYFPAHFCGHRWLENMPVAERALELWPNIKEFIHAVKGGKVPYPKNRSFKTLQECAEDPLFEAKVHAFISVARVVTPFLRKFQSDAPLLPYLCSDLQSMIKRLLARFITPDTLDGLGTMAKLASLNLTDKSFLLSLNKVDVGYMARTVIKKQLADKKASALQVLTFKTQARDFMQAVVQKLLTRALSGMSLVGT</sequence>
<dbReference type="InterPro" id="IPR012337">
    <property type="entry name" value="RNaseH-like_sf"/>
</dbReference>
<dbReference type="KEGG" id="hazt:125179270"/>
<protein>
    <submittedName>
        <fullName evidence="2">Uncharacterized protein LOC125179270</fullName>
    </submittedName>
</protein>
<evidence type="ECO:0000313" key="1">
    <source>
        <dbReference type="Proteomes" id="UP000694843"/>
    </source>
</evidence>
<gene>
    <name evidence="2" type="primary">LOC125179270</name>
</gene>
<dbReference type="GeneID" id="125179270"/>
<dbReference type="RefSeq" id="XP_047740789.1">
    <property type="nucleotide sequence ID" value="XM_047884833.1"/>
</dbReference>
<proteinExistence type="predicted"/>
<dbReference type="OrthoDB" id="7697627at2759"/>
<organism evidence="1 2">
    <name type="scientific">Hyalella azteca</name>
    <name type="common">Amphipod</name>
    <dbReference type="NCBI Taxonomy" id="294128"/>
    <lineage>
        <taxon>Eukaryota</taxon>
        <taxon>Metazoa</taxon>
        <taxon>Ecdysozoa</taxon>
        <taxon>Arthropoda</taxon>
        <taxon>Crustacea</taxon>
        <taxon>Multicrustacea</taxon>
        <taxon>Malacostraca</taxon>
        <taxon>Eumalacostraca</taxon>
        <taxon>Peracarida</taxon>
        <taxon>Amphipoda</taxon>
        <taxon>Senticaudata</taxon>
        <taxon>Talitrida</taxon>
        <taxon>Talitroidea</taxon>
        <taxon>Hyalellidae</taxon>
        <taxon>Hyalella</taxon>
    </lineage>
</organism>
<dbReference type="AlphaFoldDB" id="A0A979FU94"/>
<dbReference type="PANTHER" id="PTHR37162">
    <property type="entry name" value="HAT FAMILY DIMERISATION DOMAINCONTAINING PROTEIN-RELATED"/>
    <property type="match status" value="1"/>
</dbReference>
<keyword evidence="1" id="KW-1185">Reference proteome</keyword>
<dbReference type="OMA" id="RYSARCK"/>